<dbReference type="EMBL" id="UZAH01031185">
    <property type="protein sequence ID" value="VDP14283.1"/>
    <property type="molecule type" value="Genomic_DNA"/>
</dbReference>
<dbReference type="WBParaSite" id="HPBE_0001917801-mRNA-1">
    <property type="protein sequence ID" value="HPBE_0001917801-mRNA-1"/>
    <property type="gene ID" value="HPBE_0001917801"/>
</dbReference>
<dbReference type="OrthoDB" id="5871399at2759"/>
<feature type="region of interest" description="Disordered" evidence="1">
    <location>
        <begin position="56"/>
        <end position="92"/>
    </location>
</feature>
<reference evidence="2 3" key="1">
    <citation type="submission" date="2018-11" db="EMBL/GenBank/DDBJ databases">
        <authorList>
            <consortium name="Pathogen Informatics"/>
        </authorList>
    </citation>
    <scope>NUCLEOTIDE SEQUENCE [LARGE SCALE GENOMIC DNA]</scope>
</reference>
<protein>
    <submittedName>
        <fullName evidence="4">DUF1758 domain-containing protein</fullName>
    </submittedName>
</protein>
<dbReference type="AlphaFoldDB" id="A0A183GAV0"/>
<accession>A0A183GAV0</accession>
<gene>
    <name evidence="2" type="ORF">HPBE_LOCUS19177</name>
</gene>
<dbReference type="Proteomes" id="UP000050761">
    <property type="component" value="Unassembled WGS sequence"/>
</dbReference>
<sequence>MQKLDYIIASREKYEDSTTLEETIISSSAAELRAGTDIAPPPEILAAEATSVAVETTKDTVRQNDRCSPDRHSTSRRSSHYRSQSPSHVDSVGKDLVVELTTKEVVTLPQQPPSLADEDVQFIPHHAFDLPACRSESVLPDILIGINYYWDILSPEAPICFPSGMILSHTRPDPIDTHAADEFSNDETIQRLWSLDALGIVDDHNPSMDSNASCLNVRSVRQRILSHARRGRCFICGGHHVDADCAYAEELQGQYHFCHLDNHHTAFCMGNQHAIQDVAADRWHKLMRRARYIARKVHELRRSEEEFEANRLYRLSLDEE</sequence>
<evidence type="ECO:0000313" key="2">
    <source>
        <dbReference type="EMBL" id="VDP14283.1"/>
    </source>
</evidence>
<reference evidence="4" key="2">
    <citation type="submission" date="2019-09" db="UniProtKB">
        <authorList>
            <consortium name="WormBaseParasite"/>
        </authorList>
    </citation>
    <scope>IDENTIFICATION</scope>
</reference>
<proteinExistence type="predicted"/>
<accession>A0A3P8EXX8</accession>
<name>A0A183GAV0_HELPZ</name>
<keyword evidence="3" id="KW-1185">Reference proteome</keyword>
<organism evidence="3 4">
    <name type="scientific">Heligmosomoides polygyrus</name>
    <name type="common">Parasitic roundworm</name>
    <dbReference type="NCBI Taxonomy" id="6339"/>
    <lineage>
        <taxon>Eukaryota</taxon>
        <taxon>Metazoa</taxon>
        <taxon>Ecdysozoa</taxon>
        <taxon>Nematoda</taxon>
        <taxon>Chromadorea</taxon>
        <taxon>Rhabditida</taxon>
        <taxon>Rhabditina</taxon>
        <taxon>Rhabditomorpha</taxon>
        <taxon>Strongyloidea</taxon>
        <taxon>Heligmosomidae</taxon>
        <taxon>Heligmosomoides</taxon>
    </lineage>
</organism>
<evidence type="ECO:0000313" key="3">
    <source>
        <dbReference type="Proteomes" id="UP000050761"/>
    </source>
</evidence>
<feature type="compositionally biased region" description="Basic and acidic residues" evidence="1">
    <location>
        <begin position="56"/>
        <end position="73"/>
    </location>
</feature>
<evidence type="ECO:0000256" key="1">
    <source>
        <dbReference type="SAM" id="MobiDB-lite"/>
    </source>
</evidence>
<evidence type="ECO:0000313" key="4">
    <source>
        <dbReference type="WBParaSite" id="HPBE_0001917801-mRNA-1"/>
    </source>
</evidence>